<keyword evidence="2" id="KW-1185">Reference proteome</keyword>
<protein>
    <submittedName>
        <fullName evidence="1">Uncharacterized protein</fullName>
    </submittedName>
</protein>
<organism evidence="1 2">
    <name type="scientific">Rhododendron molle</name>
    <name type="common">Chinese azalea</name>
    <name type="synonym">Azalea mollis</name>
    <dbReference type="NCBI Taxonomy" id="49168"/>
    <lineage>
        <taxon>Eukaryota</taxon>
        <taxon>Viridiplantae</taxon>
        <taxon>Streptophyta</taxon>
        <taxon>Embryophyta</taxon>
        <taxon>Tracheophyta</taxon>
        <taxon>Spermatophyta</taxon>
        <taxon>Magnoliopsida</taxon>
        <taxon>eudicotyledons</taxon>
        <taxon>Gunneridae</taxon>
        <taxon>Pentapetalae</taxon>
        <taxon>asterids</taxon>
        <taxon>Ericales</taxon>
        <taxon>Ericaceae</taxon>
        <taxon>Ericoideae</taxon>
        <taxon>Rhodoreae</taxon>
        <taxon>Rhododendron</taxon>
    </lineage>
</organism>
<dbReference type="EMBL" id="CM046388">
    <property type="protein sequence ID" value="KAI8573678.1"/>
    <property type="molecule type" value="Genomic_DNA"/>
</dbReference>
<evidence type="ECO:0000313" key="1">
    <source>
        <dbReference type="EMBL" id="KAI8573678.1"/>
    </source>
</evidence>
<proteinExistence type="predicted"/>
<sequence>MFGKSYSFESVTQMGCCGCFRLAYAKTPKILAKPKARMENHASQECLLDEELEDEDDSSQNGDGSDTGHGVNGELRSPSKCSEGILMNRTQRGLICREFPVKETHRLIRSEDENGNKMINEYVREFKIGSGSYGKVVLYRSTVNGKHYAIKAFHKTHLSRLRVAPSETAMTDVLREVLIMKILEHPNIVNLIEVIDDPTTDNFYMVLEYVEGKWVFEGSGPTDGLGEIKAQKYLRDIVSGLMYLHAHNIVHGDIKPDNLLVTAAGTVKIGDFSVSQLFEDDNDELRRSPGTPVFTAPECCLGLTYHGKAADTWAVGVTLYCMVFGKYPFLGDTLQDTYDKIVNHPLSLPDHMNPLLKNLLEGLLCKDPIHRMTLEAVAEHAWVMGEEGPMPQYLCWCKRKKLQTEMSNRE</sequence>
<dbReference type="Proteomes" id="UP001062846">
    <property type="component" value="Chromosome 1"/>
</dbReference>
<name>A0ACC0Q6N3_RHOML</name>
<comment type="caution">
    <text evidence="1">The sequence shown here is derived from an EMBL/GenBank/DDBJ whole genome shotgun (WGS) entry which is preliminary data.</text>
</comment>
<accession>A0ACC0Q6N3</accession>
<evidence type="ECO:0000313" key="2">
    <source>
        <dbReference type="Proteomes" id="UP001062846"/>
    </source>
</evidence>
<reference evidence="1" key="1">
    <citation type="submission" date="2022-02" db="EMBL/GenBank/DDBJ databases">
        <title>Plant Genome Project.</title>
        <authorList>
            <person name="Zhang R.-G."/>
        </authorList>
    </citation>
    <scope>NUCLEOTIDE SEQUENCE</scope>
    <source>
        <strain evidence="1">AT1</strain>
    </source>
</reference>
<gene>
    <name evidence="1" type="ORF">RHMOL_Rhmol01G0295900</name>
</gene>